<dbReference type="GO" id="GO:0003677">
    <property type="term" value="F:DNA binding"/>
    <property type="evidence" value="ECO:0007669"/>
    <property type="project" value="UniProtKB-KW"/>
</dbReference>
<keyword evidence="5" id="KW-1185">Reference proteome</keyword>
<dbReference type="InterPro" id="IPR003115">
    <property type="entry name" value="ParB_N"/>
</dbReference>
<name>A0A4P9UVB3_METBY</name>
<accession>A0A4P9UVB3</accession>
<dbReference type="OrthoDB" id="8702972at2"/>
<dbReference type="NCBIfam" id="TIGR00180">
    <property type="entry name" value="parB_part"/>
    <property type="match status" value="1"/>
</dbReference>
<organism evidence="4 5">
    <name type="scientific">Methylotuvimicrobium buryatense</name>
    <name type="common">Methylomicrobium buryatense</name>
    <dbReference type="NCBI Taxonomy" id="95641"/>
    <lineage>
        <taxon>Bacteria</taxon>
        <taxon>Pseudomonadati</taxon>
        <taxon>Pseudomonadota</taxon>
        <taxon>Gammaproteobacteria</taxon>
        <taxon>Methylococcales</taxon>
        <taxon>Methylococcaceae</taxon>
        <taxon>Methylotuvimicrobium</taxon>
    </lineage>
</organism>
<dbReference type="InterPro" id="IPR036086">
    <property type="entry name" value="ParB/Sulfiredoxin_sf"/>
</dbReference>
<dbReference type="AlphaFoldDB" id="A0A4P9UVB3"/>
<feature type="domain" description="ParB-like N-terminal" evidence="3">
    <location>
        <begin position="24"/>
        <end position="113"/>
    </location>
</feature>
<evidence type="ECO:0000256" key="1">
    <source>
        <dbReference type="ARBA" id="ARBA00006295"/>
    </source>
</evidence>
<keyword evidence="2" id="KW-0238">DNA-binding</keyword>
<dbReference type="GO" id="GO:0007059">
    <property type="term" value="P:chromosome segregation"/>
    <property type="evidence" value="ECO:0007669"/>
    <property type="project" value="TreeGrafter"/>
</dbReference>
<dbReference type="PANTHER" id="PTHR33375">
    <property type="entry name" value="CHROMOSOME-PARTITIONING PROTEIN PARB-RELATED"/>
    <property type="match status" value="1"/>
</dbReference>
<dbReference type="Proteomes" id="UP000305881">
    <property type="component" value="Chromosome"/>
</dbReference>
<dbReference type="Gene3D" id="1.10.10.2830">
    <property type="match status" value="1"/>
</dbReference>
<protein>
    <submittedName>
        <fullName evidence="4">ParB/RepB/Spo0J family partition protein</fullName>
    </submittedName>
</protein>
<dbReference type="Gene3D" id="3.90.1530.10">
    <property type="entry name" value="Conserved hypothetical protein from pyrococcus furiosus pfu- 392566-001, ParB domain"/>
    <property type="match status" value="1"/>
</dbReference>
<dbReference type="InterPro" id="IPR004437">
    <property type="entry name" value="ParB/RepB/Spo0J"/>
</dbReference>
<proteinExistence type="inferred from homology"/>
<reference evidence="5" key="1">
    <citation type="journal article" date="2019" name="J. Bacteriol.">
        <title>A Mutagenic Screen Identifies a TonB-Dependent Receptor Required for the Lanthanide Metal Switch in the Type I Methanotroph 'Methylotuvimicrobium buryatense' 5GB1C.</title>
        <authorList>
            <person name="Groom J.D."/>
            <person name="Ford S.M."/>
            <person name="Pesesky M.W."/>
            <person name="Lidstrom M.E."/>
        </authorList>
    </citation>
    <scope>NUCLEOTIDE SEQUENCE [LARGE SCALE GENOMIC DNA]</scope>
    <source>
        <strain evidence="5">5GB1C</strain>
    </source>
</reference>
<dbReference type="CDD" id="cd16393">
    <property type="entry name" value="SPO0J_N"/>
    <property type="match status" value="1"/>
</dbReference>
<dbReference type="STRING" id="675511.GCA_000341735_04172"/>
<dbReference type="RefSeq" id="WP_017842544.1">
    <property type="nucleotide sequence ID" value="NZ_CP035467.1"/>
</dbReference>
<dbReference type="SUPFAM" id="SSF110849">
    <property type="entry name" value="ParB/Sulfiredoxin"/>
    <property type="match status" value="1"/>
</dbReference>
<dbReference type="GO" id="GO:0005694">
    <property type="term" value="C:chromosome"/>
    <property type="evidence" value="ECO:0007669"/>
    <property type="project" value="TreeGrafter"/>
</dbReference>
<evidence type="ECO:0000313" key="4">
    <source>
        <dbReference type="EMBL" id="QCW83646.1"/>
    </source>
</evidence>
<gene>
    <name evidence="4" type="ORF">EQU24_16405</name>
</gene>
<dbReference type="SMART" id="SM00470">
    <property type="entry name" value="ParB"/>
    <property type="match status" value="1"/>
</dbReference>
<evidence type="ECO:0000256" key="2">
    <source>
        <dbReference type="ARBA" id="ARBA00023125"/>
    </source>
</evidence>
<dbReference type="EMBL" id="CP035467">
    <property type="protein sequence ID" value="QCW83646.1"/>
    <property type="molecule type" value="Genomic_DNA"/>
</dbReference>
<dbReference type="PANTHER" id="PTHR33375:SF1">
    <property type="entry name" value="CHROMOSOME-PARTITIONING PROTEIN PARB-RELATED"/>
    <property type="match status" value="1"/>
</dbReference>
<evidence type="ECO:0000259" key="3">
    <source>
        <dbReference type="SMART" id="SM00470"/>
    </source>
</evidence>
<dbReference type="Pfam" id="PF02195">
    <property type="entry name" value="ParB_N"/>
    <property type="match status" value="1"/>
</dbReference>
<dbReference type="FunFam" id="3.90.1530.30:FF:000001">
    <property type="entry name" value="Chromosome partitioning protein ParB"/>
    <property type="match status" value="1"/>
</dbReference>
<dbReference type="SUPFAM" id="SSF109709">
    <property type="entry name" value="KorB DNA-binding domain-like"/>
    <property type="match status" value="1"/>
</dbReference>
<comment type="similarity">
    <text evidence="1">Belongs to the ParB family.</text>
</comment>
<dbReference type="InterPro" id="IPR050336">
    <property type="entry name" value="Chromosome_partition/occlusion"/>
</dbReference>
<evidence type="ECO:0000313" key="5">
    <source>
        <dbReference type="Proteomes" id="UP000305881"/>
    </source>
</evidence>
<sequence length="292" mass="33509">MLNLDAKEILSNFESQIALKGHYCLIDVNLIDPNPDQPRTHYPEESLNNLVKSIQENGLLHPIIVKKSGDRYQIIAGERRWRAHLILNKKQIEAIVRTVDDQSHAILALAENIAREDLSDYEIGKAIRSIENNFPNKKDLAAMIGLNRTDMYRYLAFDSLPDFILNDLNINPKLLSRSAADKIKKILVQHKNSDSVLSFLEIAWRLLKRGKLKQTQITRFIEKKLKEVYGINQAATENVLLNENGNQLGRVKQTENYWTVHLNVVGVNEHQREQILNFIRKLLNEQSGSVTS</sequence>
<dbReference type="KEGG" id="mbur:EQU24_16405"/>